<dbReference type="Gene3D" id="3.90.1720.10">
    <property type="entry name" value="endopeptidase domain like (from Nostoc punctiforme)"/>
    <property type="match status" value="1"/>
</dbReference>
<evidence type="ECO:0000313" key="4">
    <source>
        <dbReference type="Proteomes" id="UP000285908"/>
    </source>
</evidence>
<reference evidence="3 4" key="1">
    <citation type="submission" date="2018-11" db="EMBL/GenBank/DDBJ databases">
        <title>Mesobaculum littorinae gen. nov., sp. nov., isolated from Littorina scabra that represents a novel genus of the order Rhodobacteraceae.</title>
        <authorList>
            <person name="Li F."/>
        </authorList>
    </citation>
    <scope>NUCLEOTIDE SEQUENCE [LARGE SCALE GENOMIC DNA]</scope>
    <source>
        <strain evidence="3 4">M0103</strain>
    </source>
</reference>
<evidence type="ECO:0000313" key="3">
    <source>
        <dbReference type="EMBL" id="RVV98150.1"/>
    </source>
</evidence>
<feature type="domain" description="Peptidase C51" evidence="2">
    <location>
        <begin position="39"/>
        <end position="174"/>
    </location>
</feature>
<feature type="chain" id="PRO_5019172142" evidence="1">
    <location>
        <begin position="19"/>
        <end position="183"/>
    </location>
</feature>
<comment type="caution">
    <text evidence="3">The sequence shown here is derived from an EMBL/GenBank/DDBJ whole genome shotgun (WGS) entry which is preliminary data.</text>
</comment>
<sequence length="183" mass="19717">MIASTRIRGLLRSLPVFATLLVLTACGTARAPEVETTRGIMPHRAAFAIQEAETLRAAGKRVWCVPFARNASGVQIRGNAGTWWDQAIGQFPTGKRPVPGAVMAFSSTPSLPMGHVAVVSKVLSDRMILIDHANWERNKVSLGMAVKDVSDANDWSRVRVESQPGTFGSVYLIDGFISPASTI</sequence>
<keyword evidence="1" id="KW-0732">Signal</keyword>
<dbReference type="PROSITE" id="PS50911">
    <property type="entry name" value="CHAP"/>
    <property type="match status" value="1"/>
</dbReference>
<proteinExistence type="predicted"/>
<evidence type="ECO:0000256" key="1">
    <source>
        <dbReference type="SAM" id="SignalP"/>
    </source>
</evidence>
<dbReference type="Pfam" id="PF05257">
    <property type="entry name" value="CHAP"/>
    <property type="match status" value="1"/>
</dbReference>
<name>A0A438AHH0_9RHOB</name>
<dbReference type="InterPro" id="IPR007921">
    <property type="entry name" value="CHAP_dom"/>
</dbReference>
<dbReference type="OrthoDB" id="7279151at2"/>
<protein>
    <submittedName>
        <fullName evidence="3">CHAP domain-containing protein</fullName>
    </submittedName>
</protein>
<organism evidence="3 4">
    <name type="scientific">Mesobaculum littorinae</name>
    <dbReference type="NCBI Taxonomy" id="2486419"/>
    <lineage>
        <taxon>Bacteria</taxon>
        <taxon>Pseudomonadati</taxon>
        <taxon>Pseudomonadota</taxon>
        <taxon>Alphaproteobacteria</taxon>
        <taxon>Rhodobacterales</taxon>
        <taxon>Roseobacteraceae</taxon>
        <taxon>Mesobaculum</taxon>
    </lineage>
</organism>
<evidence type="ECO:0000259" key="2">
    <source>
        <dbReference type="PROSITE" id="PS50911"/>
    </source>
</evidence>
<dbReference type="Proteomes" id="UP000285908">
    <property type="component" value="Unassembled WGS sequence"/>
</dbReference>
<dbReference type="RefSeq" id="WP_127906816.1">
    <property type="nucleotide sequence ID" value="NZ_RQXX01000003.1"/>
</dbReference>
<dbReference type="SUPFAM" id="SSF54001">
    <property type="entry name" value="Cysteine proteinases"/>
    <property type="match status" value="1"/>
</dbReference>
<dbReference type="AlphaFoldDB" id="A0A438AHH0"/>
<dbReference type="InterPro" id="IPR038765">
    <property type="entry name" value="Papain-like_cys_pep_sf"/>
</dbReference>
<dbReference type="PROSITE" id="PS51257">
    <property type="entry name" value="PROKAR_LIPOPROTEIN"/>
    <property type="match status" value="1"/>
</dbReference>
<gene>
    <name evidence="3" type="ORF">EKE94_11915</name>
</gene>
<feature type="signal peptide" evidence="1">
    <location>
        <begin position="1"/>
        <end position="18"/>
    </location>
</feature>
<dbReference type="EMBL" id="RQXX01000003">
    <property type="protein sequence ID" value="RVV98150.1"/>
    <property type="molecule type" value="Genomic_DNA"/>
</dbReference>
<keyword evidence="4" id="KW-1185">Reference proteome</keyword>
<accession>A0A438AHH0</accession>